<dbReference type="RefSeq" id="WP_010692284.1">
    <property type="nucleotide sequence ID" value="NZ_KB442453.1"/>
</dbReference>
<protein>
    <recommendedName>
        <fullName evidence="2">Tip attachment protein J HDII-ins2 domain-containing protein</fullName>
    </recommendedName>
</protein>
<gene>
    <name evidence="5" type="ORF">HMPREF9733_00012</name>
    <name evidence="4" type="ORF">HMPREF9733_02583</name>
    <name evidence="3" type="ORF">HMPREF9733_02723</name>
</gene>
<evidence type="ECO:0000313" key="6">
    <source>
        <dbReference type="Proteomes" id="UP000016183"/>
    </source>
</evidence>
<dbReference type="NCBIfam" id="NF040662">
    <property type="entry name" value="attach_TipJ_rel"/>
    <property type="match status" value="1"/>
</dbReference>
<dbReference type="EMBL" id="AGDZ01000040">
    <property type="protein sequence ID" value="EMB19285.1"/>
    <property type="molecule type" value="Genomic_DNA"/>
</dbReference>
<dbReference type="AlphaFoldDB" id="M2AQC4"/>
<sequence>MSIKIIAKVHPFDAKKRIIKESEPKPLYLLYEELNIGLPIEHAHFLIEDEIIKDINKTPKDGQTVYIAVHPGGAGSSPSSTGKGMAIGGALAILAGILVTAISLGSLTGVGVALIGTGIGMLAGGAVLLNLDIPNLKDREKPKQNPSIKGAKNRANQLGFIPVVLGRHLIYPDMAANPHFEIEGNDQYLIQLFCAGYNDIEIEKDSIKLGDTLLKEYSETKDINKILSGEDSVVNLQVLKSGEECSFYKKAVKDENINQLLKHSFEDGKDGSIIRTTPSKTTKINVDIFFYSGLGKYNDEGEVVSTSVEVACYYKRETAPDSEYSLLGFFNGDKNLIEGSELKTKRFQITKEGLPPDKYTLKFTRITSDSEDNKIVDAVYVGSVRSFTDDRPIRFERQKNLTIVALKIKATERLNGIIDSLNFIAQTKIPAHKGNGEGPASWEEKLTSNPAAILKYVLQGKINSNPVSNEDIDWESFEKWALWCDEKKYSCNAVLSDKATLSELITMITHTARADAVKIDSKFSIVQDVERLSPVQLFTPRNTKSYSQSLLFADIPEAIEFNFIDEASGFKENERIVYDTPTGEAGETEALKKQQETLWGVTNAMQAFKIGRYQYACMYNRPRVHKIDVDLEFLVCTKGDRIQYAGDTGLIGIAYGRVKGVEALNGLTTAVILDEYIETEKGKTYALRFRKKDGRILIADTRPLSASYTNKIEFEIVFNGNDTPEEGDLFTFGIKQKECLDLIITSIEPTDEWNASIIAVDYSPEIFGIDDPSYVVPPFDNKVTNIDGSISDSGSVEQWKYYYTYNDSEEEPLRPKGDGTKDGWHRLQTKKSIWVSTKSAINISEGQWTAPVRFKGEQGEQGIPGEALSFPTDTDILSLLNFDEKAQALPAPNPSYTAWKSKIIEYDCSDKQEIKMTFEEALNNVIILSGELKNDFTLKLFFDEQNGNGAKPFLIVYKLTGNFNVTIQTEEPATNKISQNINAETFGLGCYAVVDFRGNVWAFEGNIKQSLIDEILQHTENKLNNNAQQTITNFKNEINNFYLEEKNKMNMFIQEKMNEIKNYHKDRFIKESGAIGEIRYFTSKKYTYGYLYANGYSFIPEIYPEFYQFWLKNFGDRNKKNYLGFDAFGYPKLPDLRGVALRAVDDGSGRGGAELALEYQGDAIRNIKGAVSFDSGNIMLSSSGPFSSHYTGSARSWLSESSWDKQVLQFDASRVVPTAEDNRVKSYGVYPYIKVI</sequence>
<accession>M2AQC4</accession>
<keyword evidence="1" id="KW-1133">Transmembrane helix</keyword>
<evidence type="ECO:0000256" key="1">
    <source>
        <dbReference type="SAM" id="Phobius"/>
    </source>
</evidence>
<dbReference type="HOGENOM" id="CLU_260326_0_0_12"/>
<dbReference type="Pfam" id="PF24801">
    <property type="entry name" value="FNIII-A_GpJ"/>
    <property type="match status" value="1"/>
</dbReference>
<feature type="domain" description="Tip attachment protein J HDII-ins2" evidence="2">
    <location>
        <begin position="270"/>
        <end position="390"/>
    </location>
</feature>
<evidence type="ECO:0000313" key="4">
    <source>
        <dbReference type="EMBL" id="EMB20027.1"/>
    </source>
</evidence>
<evidence type="ECO:0000313" key="5">
    <source>
        <dbReference type="EMBL" id="EMB28864.1"/>
    </source>
</evidence>
<evidence type="ECO:0000313" key="3">
    <source>
        <dbReference type="EMBL" id="EMB19285.1"/>
    </source>
</evidence>
<reference evidence="3 6" key="1">
    <citation type="submission" date="2012-01" db="EMBL/GenBank/DDBJ databases">
        <title>The Genome Sequence of Treponema denticola SP33.</title>
        <authorList>
            <consortium name="The Broad Institute Genome Sequencing Platform"/>
            <person name="Earl A."/>
            <person name="Ward D."/>
            <person name="Feldgarden M."/>
            <person name="Gevers D."/>
            <person name="Blanton J.M."/>
            <person name="Fenno C.J."/>
            <person name="Baranova O.V."/>
            <person name="Mathney J."/>
            <person name="Dewhirst F.E."/>
            <person name="Izard J."/>
            <person name="Young S.K."/>
            <person name="Zeng Q."/>
            <person name="Gargeya S."/>
            <person name="Fitzgerald M."/>
            <person name="Haas B."/>
            <person name="Abouelleil A."/>
            <person name="Alvarado L."/>
            <person name="Arachchi H.M."/>
            <person name="Berlin A."/>
            <person name="Chapman S.B."/>
            <person name="Gearin G."/>
            <person name="Goldberg J."/>
            <person name="Griggs A."/>
            <person name="Gujja S."/>
            <person name="Hansen M."/>
            <person name="Heiman D."/>
            <person name="Howarth C."/>
            <person name="Larimer J."/>
            <person name="Lui A."/>
            <person name="MacDonald P.J.P."/>
            <person name="McCowen C."/>
            <person name="Montmayeur A."/>
            <person name="Murphy C."/>
            <person name="Neiman D."/>
            <person name="Pearson M."/>
            <person name="Priest M."/>
            <person name="Roberts A."/>
            <person name="Saif S."/>
            <person name="Shea T."/>
            <person name="Sisk P."/>
            <person name="Stolte C."/>
            <person name="Sykes S."/>
            <person name="Wortman J."/>
            <person name="Nusbaum C."/>
            <person name="Birren B."/>
        </authorList>
    </citation>
    <scope>NUCLEOTIDE SEQUENCE [LARGE SCALE GENOMIC DNA]</scope>
    <source>
        <strain evidence="3 6">SP33</strain>
    </source>
</reference>
<comment type="caution">
    <text evidence="3">The sequence shown here is derived from an EMBL/GenBank/DDBJ whole genome shotgun (WGS) entry which is preliminary data.</text>
</comment>
<keyword evidence="1" id="KW-0472">Membrane</keyword>
<dbReference type="EMBL" id="AGDZ01000001">
    <property type="protein sequence ID" value="EMB28864.1"/>
    <property type="molecule type" value="Genomic_DNA"/>
</dbReference>
<proteinExistence type="predicted"/>
<organism evidence="3 6">
    <name type="scientific">Treponema denticola SP33</name>
    <dbReference type="NCBI Taxonomy" id="999437"/>
    <lineage>
        <taxon>Bacteria</taxon>
        <taxon>Pseudomonadati</taxon>
        <taxon>Spirochaetota</taxon>
        <taxon>Spirochaetia</taxon>
        <taxon>Spirochaetales</taxon>
        <taxon>Treponemataceae</taxon>
        <taxon>Treponema</taxon>
    </lineage>
</organism>
<name>M2AQC4_TREDN</name>
<dbReference type="SUPFAM" id="SSF88874">
    <property type="entry name" value="Receptor-binding domain of short tail fibre protein gp12"/>
    <property type="match status" value="1"/>
</dbReference>
<feature type="transmembrane region" description="Helical" evidence="1">
    <location>
        <begin position="85"/>
        <end position="104"/>
    </location>
</feature>
<evidence type="ECO:0000259" key="2">
    <source>
        <dbReference type="Pfam" id="PF24801"/>
    </source>
</evidence>
<dbReference type="InterPro" id="IPR055385">
    <property type="entry name" value="GpJ_HDII-ins2"/>
</dbReference>
<dbReference type="EMBL" id="AGDZ01000037">
    <property type="protein sequence ID" value="EMB20027.1"/>
    <property type="molecule type" value="Genomic_DNA"/>
</dbReference>
<dbReference type="PATRIC" id="fig|999437.3.peg.12"/>
<dbReference type="Proteomes" id="UP000016183">
    <property type="component" value="Unassembled WGS sequence"/>
</dbReference>
<feature type="transmembrane region" description="Helical" evidence="1">
    <location>
        <begin position="110"/>
        <end position="131"/>
    </location>
</feature>
<keyword evidence="1" id="KW-0812">Transmembrane</keyword>